<comment type="caution">
    <text evidence="1">The sequence shown here is derived from an EMBL/GenBank/DDBJ whole genome shotgun (WGS) entry which is preliminary data.</text>
</comment>
<dbReference type="OrthoDB" id="2576290at2759"/>
<accession>A0A9N8EVD7</accession>
<dbReference type="Proteomes" id="UP001153069">
    <property type="component" value="Unassembled WGS sequence"/>
</dbReference>
<dbReference type="AlphaFoldDB" id="A0A9N8EVD7"/>
<name>A0A9N8EVD7_9STRA</name>
<proteinExistence type="predicted"/>
<reference evidence="1" key="1">
    <citation type="submission" date="2020-06" db="EMBL/GenBank/DDBJ databases">
        <authorList>
            <consortium name="Plant Systems Biology data submission"/>
        </authorList>
    </citation>
    <scope>NUCLEOTIDE SEQUENCE</scope>
    <source>
        <strain evidence="1">D6</strain>
    </source>
</reference>
<dbReference type="EMBL" id="CAICTM010002090">
    <property type="protein sequence ID" value="CAB9527852.1"/>
    <property type="molecule type" value="Genomic_DNA"/>
</dbReference>
<gene>
    <name evidence="1" type="ORF">SEMRO_2092_G314060.1</name>
</gene>
<sequence length="275" mass="30951">MRVALETAQNPADADLQRVLPGVHQWHSANNAEIRQVSRKLDTVAEVLTGGINKLIAFTHTNERRHLLRDEQLAQFLERGAQAIRNREEEDFTELLQEATAAGTMANDTTINNSRVAPTQLENDLEATGFVAPIDDPIMEVDNGNYGNMEQMEAADVLLQVGATRVATEQYTAKEMQLGAMIGVTKPNKSFFMRPKHTTLLAMLDEWTGRGDFQCELNGVEGRELHWKNKWRLHWSKAQGAHLSRTKAIITGIRAYAKIHNKSDHDVRLALQDIY</sequence>
<organism evidence="1 2">
    <name type="scientific">Seminavis robusta</name>
    <dbReference type="NCBI Taxonomy" id="568900"/>
    <lineage>
        <taxon>Eukaryota</taxon>
        <taxon>Sar</taxon>
        <taxon>Stramenopiles</taxon>
        <taxon>Ochrophyta</taxon>
        <taxon>Bacillariophyta</taxon>
        <taxon>Bacillariophyceae</taxon>
        <taxon>Bacillariophycidae</taxon>
        <taxon>Naviculales</taxon>
        <taxon>Naviculaceae</taxon>
        <taxon>Seminavis</taxon>
    </lineage>
</organism>
<evidence type="ECO:0000313" key="2">
    <source>
        <dbReference type="Proteomes" id="UP001153069"/>
    </source>
</evidence>
<evidence type="ECO:0000313" key="1">
    <source>
        <dbReference type="EMBL" id="CAB9527852.1"/>
    </source>
</evidence>
<keyword evidence="2" id="KW-1185">Reference proteome</keyword>
<protein>
    <submittedName>
        <fullName evidence="1">Uncharacterized protein</fullName>
    </submittedName>
</protein>